<sequence>MRTRTLTRRPAVVTALAVSLLLLAALITMRPSAAAPASSAPYVQVGSLAQLGRPAAAPASESAAAKPTVVLVHGAFADSSGWNDVSLDLQKRGYTVRAWSNPLRGLAYDAEYLRLFLTTIEGPIILVGHSYGGAVITEASTGNEDIVSLVYVSAYALDEGEDIAHANSLGGGHSTIIDNIVVSPYPNAPEGDGDAVVKPKAFRHIFAKDLPRRLTKVMAVSQRPSALSSLVSTVSEPGWETIPSYYLVAKHDHLIPPEAQRVMADRAGATTAEVDSSHVIMMSKPQRVVNFVLRADREH</sequence>
<accession>A0ABW4TNT0</accession>
<evidence type="ECO:0000259" key="2">
    <source>
        <dbReference type="Pfam" id="PF12697"/>
    </source>
</evidence>
<dbReference type="PANTHER" id="PTHR37017:SF11">
    <property type="entry name" value="ESTERASE_LIPASE_THIOESTERASE DOMAIN-CONTAINING PROTEIN"/>
    <property type="match status" value="1"/>
</dbReference>
<dbReference type="RefSeq" id="WP_343918063.1">
    <property type="nucleotide sequence ID" value="NZ_BAAAJT010000002.1"/>
</dbReference>
<evidence type="ECO:0000313" key="4">
    <source>
        <dbReference type="Proteomes" id="UP001597351"/>
    </source>
</evidence>
<name>A0ABW4TNT0_9ACTN</name>
<evidence type="ECO:0000313" key="3">
    <source>
        <dbReference type="EMBL" id="MFD1947197.1"/>
    </source>
</evidence>
<evidence type="ECO:0000256" key="1">
    <source>
        <dbReference type="SAM" id="SignalP"/>
    </source>
</evidence>
<keyword evidence="4" id="KW-1185">Reference proteome</keyword>
<proteinExistence type="predicted"/>
<gene>
    <name evidence="3" type="ORF">ACFSDE_10380</name>
</gene>
<dbReference type="Pfam" id="PF12697">
    <property type="entry name" value="Abhydrolase_6"/>
    <property type="match status" value="1"/>
</dbReference>
<organism evidence="3 4">
    <name type="scientific">Nocardioides aestuarii</name>
    <dbReference type="NCBI Taxonomy" id="252231"/>
    <lineage>
        <taxon>Bacteria</taxon>
        <taxon>Bacillati</taxon>
        <taxon>Actinomycetota</taxon>
        <taxon>Actinomycetes</taxon>
        <taxon>Propionibacteriales</taxon>
        <taxon>Nocardioidaceae</taxon>
        <taxon>Nocardioides</taxon>
    </lineage>
</organism>
<feature type="signal peptide" evidence="1">
    <location>
        <begin position="1"/>
        <end position="34"/>
    </location>
</feature>
<dbReference type="InterPro" id="IPR006311">
    <property type="entry name" value="TAT_signal"/>
</dbReference>
<dbReference type="Gene3D" id="3.40.50.1820">
    <property type="entry name" value="alpha/beta hydrolase"/>
    <property type="match status" value="1"/>
</dbReference>
<dbReference type="InterPro" id="IPR052897">
    <property type="entry name" value="Sec-Metab_Biosynth_Hydrolase"/>
</dbReference>
<dbReference type="SUPFAM" id="SSF53474">
    <property type="entry name" value="alpha/beta-Hydrolases"/>
    <property type="match status" value="1"/>
</dbReference>
<reference evidence="4" key="1">
    <citation type="journal article" date="2019" name="Int. J. Syst. Evol. Microbiol.">
        <title>The Global Catalogue of Microorganisms (GCM) 10K type strain sequencing project: providing services to taxonomists for standard genome sequencing and annotation.</title>
        <authorList>
            <consortium name="The Broad Institute Genomics Platform"/>
            <consortium name="The Broad Institute Genome Sequencing Center for Infectious Disease"/>
            <person name="Wu L."/>
            <person name="Ma J."/>
        </authorList>
    </citation>
    <scope>NUCLEOTIDE SEQUENCE [LARGE SCALE GENOMIC DNA]</scope>
    <source>
        <strain evidence="4">CGMCC 1.12477</strain>
    </source>
</reference>
<comment type="caution">
    <text evidence="3">The sequence shown here is derived from an EMBL/GenBank/DDBJ whole genome shotgun (WGS) entry which is preliminary data.</text>
</comment>
<dbReference type="EMBL" id="JBHUGD010000003">
    <property type="protein sequence ID" value="MFD1947197.1"/>
    <property type="molecule type" value="Genomic_DNA"/>
</dbReference>
<dbReference type="Proteomes" id="UP001597351">
    <property type="component" value="Unassembled WGS sequence"/>
</dbReference>
<keyword evidence="3" id="KW-0378">Hydrolase</keyword>
<feature type="domain" description="AB hydrolase-1" evidence="2">
    <location>
        <begin position="69"/>
        <end position="290"/>
    </location>
</feature>
<dbReference type="InterPro" id="IPR029058">
    <property type="entry name" value="AB_hydrolase_fold"/>
</dbReference>
<feature type="chain" id="PRO_5046047534" evidence="1">
    <location>
        <begin position="35"/>
        <end position="299"/>
    </location>
</feature>
<dbReference type="GO" id="GO:0016787">
    <property type="term" value="F:hydrolase activity"/>
    <property type="evidence" value="ECO:0007669"/>
    <property type="project" value="UniProtKB-KW"/>
</dbReference>
<dbReference type="PROSITE" id="PS51318">
    <property type="entry name" value="TAT"/>
    <property type="match status" value="1"/>
</dbReference>
<dbReference type="PANTHER" id="PTHR37017">
    <property type="entry name" value="AB HYDROLASE-1 DOMAIN-CONTAINING PROTEIN-RELATED"/>
    <property type="match status" value="1"/>
</dbReference>
<protein>
    <submittedName>
        <fullName evidence="3">Alpha/beta fold hydrolase</fullName>
    </submittedName>
</protein>
<keyword evidence="1" id="KW-0732">Signal</keyword>
<dbReference type="InterPro" id="IPR000073">
    <property type="entry name" value="AB_hydrolase_1"/>
</dbReference>